<dbReference type="RefSeq" id="WP_156342333.1">
    <property type="nucleotide sequence ID" value="NZ_CACRSY010000010.1"/>
</dbReference>
<dbReference type="InterPro" id="IPR036005">
    <property type="entry name" value="Creatinase/aminopeptidase-like"/>
</dbReference>
<dbReference type="Gene3D" id="3.90.230.10">
    <property type="entry name" value="Creatinase/methionine aminopeptidase superfamily"/>
    <property type="match status" value="1"/>
</dbReference>
<dbReference type="Pfam" id="PF16188">
    <property type="entry name" value="Peptidase_M24_C"/>
    <property type="match status" value="1"/>
</dbReference>
<dbReference type="Pfam" id="PF00557">
    <property type="entry name" value="Peptidase_M24"/>
    <property type="match status" value="1"/>
</dbReference>
<dbReference type="PANTHER" id="PTHR43763">
    <property type="entry name" value="XAA-PRO AMINOPEPTIDASE 1"/>
    <property type="match status" value="1"/>
</dbReference>
<feature type="domain" description="Peptidase M24" evidence="4">
    <location>
        <begin position="310"/>
        <end position="531"/>
    </location>
</feature>
<dbReference type="Pfam" id="PF01321">
    <property type="entry name" value="Creatinase_N"/>
    <property type="match status" value="1"/>
</dbReference>
<dbReference type="EC" id="3.4.11.-" evidence="7"/>
<evidence type="ECO:0000259" key="5">
    <source>
        <dbReference type="Pfam" id="PF01321"/>
    </source>
</evidence>
<proteinExistence type="inferred from homology"/>
<dbReference type="CDD" id="cd01085">
    <property type="entry name" value="APP"/>
    <property type="match status" value="1"/>
</dbReference>
<dbReference type="GO" id="GO:0046872">
    <property type="term" value="F:metal ion binding"/>
    <property type="evidence" value="ECO:0007669"/>
    <property type="project" value="UniProtKB-KW"/>
</dbReference>
<evidence type="ECO:0000256" key="1">
    <source>
        <dbReference type="ARBA" id="ARBA00008766"/>
    </source>
</evidence>
<dbReference type="SUPFAM" id="SSF55920">
    <property type="entry name" value="Creatinase/aminopeptidase"/>
    <property type="match status" value="1"/>
</dbReference>
<dbReference type="FunFam" id="3.90.230.10:FF:000009">
    <property type="entry name" value="xaa-Pro aminopeptidase 2"/>
    <property type="match status" value="1"/>
</dbReference>
<feature type="domain" description="Creatinase N-terminal" evidence="5">
    <location>
        <begin position="7"/>
        <end position="130"/>
    </location>
</feature>
<organism evidence="7">
    <name type="scientific">Blautia hansenii</name>
    <name type="common">Ruminococcus hansenii</name>
    <dbReference type="NCBI Taxonomy" id="1322"/>
    <lineage>
        <taxon>Bacteria</taxon>
        <taxon>Bacillati</taxon>
        <taxon>Bacillota</taxon>
        <taxon>Clostridia</taxon>
        <taxon>Lachnospirales</taxon>
        <taxon>Lachnospiraceae</taxon>
        <taxon>Blautia</taxon>
    </lineage>
</organism>
<dbReference type="InterPro" id="IPR000994">
    <property type="entry name" value="Pept_M24"/>
</dbReference>
<dbReference type="InterPro" id="IPR000587">
    <property type="entry name" value="Creatinase_N"/>
</dbReference>
<sequence length="601" mass="68387">MNVNQERIAKLQEKMQAADMDMYLVPTADFHQSEYVGTYFKVRAWLSGFSGSAGTLLVTRENAYLWTDGRYFIQAAKQLEGTGVTLMKMGEEGVPTVEEFIKENLPMNGCLGCDGRTIHVAEGKDFEALVQEKEGRFEYQDDLAGEIWTDRPEMSKEPVYTLDVKYAGKSREDKIQDVRDAMKEAGANVHIISSMDDIVWLLNIRGNDIIYNPVVMSYVMVTMEQVHFYVQEEAVSEQVRAELEKAGVVLHDYFAIYEDVKALADESKIMLEDACTNYTLYKNLPENVEVIFQSNPAAIMKGCKNETEMENIRIAHIKDAKAMCRFIYWFKNHVNSGEITEYSAAEKSLEFRKEDPDCLDLSFETICAYEANAAMCHYAPTETEYAKVEPKGFFLIDSGAQYWQGTTDITRTIAAGELTQEQKENFTLVLQGHIRLAMAKFQYGCSGANLDVLARGPLWERAMDFNHGTGHGVGYLLNVHEGPQNINWRMRANGRRGNTTPLEEGMLTSDEPGLYLEGKYGIRTENLLLCKKAEKNGYGQFMGFENMTWVPYEREAILPEMLTKAELAWLNAYHQKVYEIVGPMLCEEEHQWLKEATAEIK</sequence>
<dbReference type="Pfam" id="PF16189">
    <property type="entry name" value="Creatinase_N_2"/>
    <property type="match status" value="1"/>
</dbReference>
<dbReference type="SUPFAM" id="SSF53092">
    <property type="entry name" value="Creatinase/prolidase N-terminal domain"/>
    <property type="match status" value="1"/>
</dbReference>
<dbReference type="EMBL" id="CACRSY010000010">
    <property type="protein sequence ID" value="VYT05682.1"/>
    <property type="molecule type" value="Genomic_DNA"/>
</dbReference>
<evidence type="ECO:0000256" key="3">
    <source>
        <dbReference type="ARBA" id="ARBA00022801"/>
    </source>
</evidence>
<keyword evidence="2" id="KW-0479">Metal-binding</keyword>
<dbReference type="InterPro" id="IPR032416">
    <property type="entry name" value="Peptidase_M24_C"/>
</dbReference>
<name>A0A6N2TLS6_BLAHA</name>
<protein>
    <submittedName>
        <fullName evidence="7">Aminopeptidase</fullName>
        <ecNumber evidence="7">3.4.11.-</ecNumber>
    </submittedName>
</protein>
<evidence type="ECO:0000259" key="4">
    <source>
        <dbReference type="Pfam" id="PF00557"/>
    </source>
</evidence>
<dbReference type="InterPro" id="IPR029149">
    <property type="entry name" value="Creatin/AminoP/Spt16_N"/>
</dbReference>
<keyword evidence="7" id="KW-0031">Aminopeptidase</keyword>
<evidence type="ECO:0000256" key="2">
    <source>
        <dbReference type="ARBA" id="ARBA00022723"/>
    </source>
</evidence>
<keyword evidence="7" id="KW-0645">Protease</keyword>
<evidence type="ECO:0000313" key="7">
    <source>
        <dbReference type="EMBL" id="VYT05682.1"/>
    </source>
</evidence>
<gene>
    <name evidence="7" type="ORF">BHLFYP23_02629</name>
</gene>
<comment type="similarity">
    <text evidence="1">Belongs to the peptidase M24B family.</text>
</comment>
<keyword evidence="3 7" id="KW-0378">Hydrolase</keyword>
<accession>A0A6N2TLS6</accession>
<dbReference type="AlphaFoldDB" id="A0A6N2TLS6"/>
<dbReference type="PANTHER" id="PTHR43763:SF6">
    <property type="entry name" value="XAA-PRO AMINOPEPTIDASE 1"/>
    <property type="match status" value="1"/>
</dbReference>
<dbReference type="InterPro" id="IPR033740">
    <property type="entry name" value="Pept_M24B"/>
</dbReference>
<dbReference type="Gene3D" id="3.40.350.10">
    <property type="entry name" value="Creatinase/prolidase N-terminal domain"/>
    <property type="match status" value="2"/>
</dbReference>
<reference evidence="7" key="1">
    <citation type="submission" date="2019-11" db="EMBL/GenBank/DDBJ databases">
        <authorList>
            <person name="Feng L."/>
        </authorList>
    </citation>
    <scope>NUCLEOTIDE SEQUENCE</scope>
    <source>
        <strain evidence="7">BhanseniiLFYP23</strain>
    </source>
</reference>
<dbReference type="GO" id="GO:0005737">
    <property type="term" value="C:cytoplasm"/>
    <property type="evidence" value="ECO:0007669"/>
    <property type="project" value="UniProtKB-ARBA"/>
</dbReference>
<dbReference type="InterPro" id="IPR050422">
    <property type="entry name" value="X-Pro_aminopeptidase_P"/>
</dbReference>
<feature type="domain" description="Peptidase M24 C-terminal" evidence="6">
    <location>
        <begin position="540"/>
        <end position="600"/>
    </location>
</feature>
<dbReference type="GO" id="GO:0070006">
    <property type="term" value="F:metalloaminopeptidase activity"/>
    <property type="evidence" value="ECO:0007669"/>
    <property type="project" value="InterPro"/>
</dbReference>
<evidence type="ECO:0000259" key="6">
    <source>
        <dbReference type="Pfam" id="PF16188"/>
    </source>
</evidence>